<proteinExistence type="predicted"/>
<organism evidence="2 3">
    <name type="scientific">Candidatus Seongchinamella marina</name>
    <dbReference type="NCBI Taxonomy" id="2518990"/>
    <lineage>
        <taxon>Bacteria</taxon>
        <taxon>Pseudomonadati</taxon>
        <taxon>Pseudomonadota</taxon>
        <taxon>Gammaproteobacteria</taxon>
        <taxon>Cellvibrionales</taxon>
        <taxon>Halieaceae</taxon>
        <taxon>Seongchinamella</taxon>
    </lineage>
</organism>
<keyword evidence="3" id="KW-1185">Reference proteome</keyword>
<evidence type="ECO:0000313" key="2">
    <source>
        <dbReference type="EMBL" id="MCX2973401.1"/>
    </source>
</evidence>
<evidence type="ECO:0000313" key="3">
    <source>
        <dbReference type="Proteomes" id="UP001143307"/>
    </source>
</evidence>
<keyword evidence="1" id="KW-0812">Transmembrane</keyword>
<dbReference type="RefSeq" id="WP_007227667.1">
    <property type="nucleotide sequence ID" value="NZ_SHNP01000002.1"/>
</dbReference>
<reference evidence="2" key="1">
    <citation type="submission" date="2019-02" db="EMBL/GenBank/DDBJ databases">
        <authorList>
            <person name="Li S.-H."/>
        </authorList>
    </citation>
    <scope>NUCLEOTIDE SEQUENCE</scope>
    <source>
        <strain evidence="2">IMCC8485</strain>
    </source>
</reference>
<keyword evidence="1" id="KW-0472">Membrane</keyword>
<dbReference type="EMBL" id="SHNP01000002">
    <property type="protein sequence ID" value="MCX2973401.1"/>
    <property type="molecule type" value="Genomic_DNA"/>
</dbReference>
<protein>
    <submittedName>
        <fullName evidence="2">Uncharacterized protein</fullName>
    </submittedName>
</protein>
<comment type="caution">
    <text evidence="2">The sequence shown here is derived from an EMBL/GenBank/DDBJ whole genome shotgun (WGS) entry which is preliminary data.</text>
</comment>
<keyword evidence="1" id="KW-1133">Transmembrane helix</keyword>
<dbReference type="Proteomes" id="UP001143307">
    <property type="component" value="Unassembled WGS sequence"/>
</dbReference>
<feature type="transmembrane region" description="Helical" evidence="1">
    <location>
        <begin position="34"/>
        <end position="51"/>
    </location>
</feature>
<sequence length="70" mass="7543">MTSARIIEYRITRNLMEPGVQIESHRQYGLAERLIAIVATAAALLAFGSYLPELVTAGVVGGAVWVLGTR</sequence>
<evidence type="ECO:0000256" key="1">
    <source>
        <dbReference type="SAM" id="Phobius"/>
    </source>
</evidence>
<accession>A0ABT3STT7</accession>
<gene>
    <name evidence="2" type="ORF">EYC87_07350</name>
</gene>
<name>A0ABT3STT7_9GAMM</name>